<keyword evidence="3" id="KW-1133">Transmembrane helix</keyword>
<dbReference type="Gene3D" id="3.30.1520.10">
    <property type="entry name" value="Phox-like domain"/>
    <property type="match status" value="1"/>
</dbReference>
<dbReference type="OrthoDB" id="5582218at2759"/>
<dbReference type="EMBL" id="JAICCE010000018">
    <property type="protein sequence ID" value="KAG9265371.1"/>
    <property type="molecule type" value="Genomic_DNA"/>
</dbReference>
<dbReference type="SUPFAM" id="SSF64268">
    <property type="entry name" value="PX domain"/>
    <property type="match status" value="1"/>
</dbReference>
<evidence type="ECO:0000259" key="5">
    <source>
        <dbReference type="PROSITE" id="PS51207"/>
    </source>
</evidence>
<dbReference type="CDD" id="cd06893">
    <property type="entry name" value="PX_SNX19"/>
    <property type="match status" value="1"/>
</dbReference>
<dbReference type="Proteomes" id="UP000694621">
    <property type="component" value="Unplaced"/>
</dbReference>
<dbReference type="InterPro" id="IPR036871">
    <property type="entry name" value="PX_dom_sf"/>
</dbReference>
<name>A0A8B9J8N3_ASTMX</name>
<dbReference type="InterPro" id="IPR037909">
    <property type="entry name" value="SNX19_PX"/>
</dbReference>
<evidence type="ECO:0000313" key="9">
    <source>
        <dbReference type="Proteomes" id="UP000752171"/>
    </source>
</evidence>
<proteinExistence type="inferred from homology"/>
<reference evidence="6 9" key="1">
    <citation type="submission" date="2021-07" db="EMBL/GenBank/DDBJ databases">
        <authorList>
            <person name="Imarazene B."/>
            <person name="Zahm M."/>
            <person name="Klopp C."/>
            <person name="Cabau C."/>
            <person name="Beille S."/>
            <person name="Jouanno E."/>
            <person name="Castinel A."/>
            <person name="Lluch J."/>
            <person name="Gil L."/>
            <person name="Kuchtly C."/>
            <person name="Lopez Roques C."/>
            <person name="Donnadieu C."/>
            <person name="Parrinello H."/>
            <person name="Journot L."/>
            <person name="Du K."/>
            <person name="Schartl M."/>
            <person name="Retaux S."/>
            <person name="Guiguen Y."/>
        </authorList>
    </citation>
    <scope>NUCLEOTIDE SEQUENCE [LARGE SCALE GENOMIC DNA]</scope>
    <source>
        <strain evidence="6">Pach_M1</strain>
        <tissue evidence="6">Testis</tissue>
    </source>
</reference>
<dbReference type="Pfam" id="PF00787">
    <property type="entry name" value="PX"/>
    <property type="match status" value="1"/>
</dbReference>
<feature type="region of interest" description="Disordered" evidence="2">
    <location>
        <begin position="271"/>
        <end position="318"/>
    </location>
</feature>
<feature type="domain" description="PXA" evidence="5">
    <location>
        <begin position="89"/>
        <end position="270"/>
    </location>
</feature>
<feature type="domain" description="PX" evidence="4">
    <location>
        <begin position="531"/>
        <end position="661"/>
    </location>
</feature>
<dbReference type="Pfam" id="PF02194">
    <property type="entry name" value="PXA"/>
    <property type="match status" value="1"/>
</dbReference>
<evidence type="ECO:0000313" key="8">
    <source>
        <dbReference type="Proteomes" id="UP000694621"/>
    </source>
</evidence>
<feature type="transmembrane region" description="Helical" evidence="3">
    <location>
        <begin position="26"/>
        <end position="59"/>
    </location>
</feature>
<dbReference type="SMART" id="SM00312">
    <property type="entry name" value="PX"/>
    <property type="match status" value="1"/>
</dbReference>
<sequence length="983" mass="110247">MSQPERLAASPSGVAEFMVQKKLLGFGALLAWMILFHLLVNVWLLCVFTSLLVVIGGWLGSQAVLDSESVLHLERFVSLEKIQSDEESELELDHEIQNTVSKIIRDFVSSWYNTVSSEPEFEEEVHNAMISMAMELKRRAKKVDRKALTMRTLDLCGCHLQCYLRAKEIRAENEGKEESGGADESLWREYSTACTPYPALQSPAIEVNYARAIVDLLLHVLVPPPHLETRTGRFVVCELITCKVLLPLIAKLSDPDWLNMLIIEIFTNSNKPQPRPVKRESVKRESPSPTPVVSNQDDSQQDQEVPPSLPLKVKPNLPSVADTPELASYDVIDSAELYCPQNVEDEETRQVESFPSANYLRDYPRLAKSNPFFQETDSDLESPLNDYKRSSLESLVLIGTEEAISERLVECHTPVNGVLDLEEEFRVYPNAAERTCPKVVVSEVQDQPSSATEGAEELPSSLCALQEPENSDTKMDTELTEADQSGALNPNELPLTDSLQATSPSAGAMPLSPFAFEPLSSPEGPVVIQNLRITGTITAKEHRGTGSHPYTLYTVKYETAMDSENPGTLQPVAYHTVSRRYSEFLNLQTRLEEKPELRKILKHVKGPKKIFPDLPFGNMDSDKVEARKSLLETFLKQLCAIPETANSEEMQEFLALNTDARIAFVKKPCIVSRIDKMVVNVIVDTLKTAFPRSEPQSPTDEVDTEPDGKLFCDKKSKAKMRFASKVTPALNVSDMRPKVVYCFGEGSTLLNSLAVNGVESNILERENLLNKTQSRDGDGEREVSLSGKGDVEPCACAKLKLQNSVAQDEGEMVLADMALNVLCLLMKEQWRWLCTENIQRSIRLLFGTLIDRWLEVGVANLTCTQYWVTYLQVLQDAVWPGGCLPTQPRPQRSQQQRDGTKQQCLQCLMKLVPDLLSDMLGSEKYKLSWQTVLDSIQDPIINRHLVYCVWELLIEFLIPEASDEDFQKTLLHSLSKNAEKLPP</sequence>
<evidence type="ECO:0000313" key="6">
    <source>
        <dbReference type="EMBL" id="KAG9265371.1"/>
    </source>
</evidence>
<reference evidence="7" key="2">
    <citation type="submission" date="2025-05" db="UniProtKB">
        <authorList>
            <consortium name="Ensembl"/>
        </authorList>
    </citation>
    <scope>IDENTIFICATION</scope>
</reference>
<dbReference type="Ensembl" id="ENSAMXT00005011815.1">
    <property type="protein sequence ID" value="ENSAMXP00005010616.1"/>
    <property type="gene ID" value="ENSAMXG00005005910.1"/>
</dbReference>
<evidence type="ECO:0000256" key="2">
    <source>
        <dbReference type="SAM" id="MobiDB-lite"/>
    </source>
</evidence>
<dbReference type="InterPro" id="IPR001683">
    <property type="entry name" value="PX_dom"/>
</dbReference>
<dbReference type="AlphaFoldDB" id="A0A8B9J8N3"/>
<dbReference type="InterPro" id="IPR013937">
    <property type="entry name" value="Sorting_nexin_C"/>
</dbReference>
<dbReference type="InterPro" id="IPR003114">
    <property type="entry name" value="Phox_assoc"/>
</dbReference>
<gene>
    <name evidence="6" type="primary">SNX19</name>
    <name evidence="6" type="ORF">AMEX_G21758</name>
</gene>
<evidence type="ECO:0000256" key="1">
    <source>
        <dbReference type="ARBA" id="ARBA00010883"/>
    </source>
</evidence>
<keyword evidence="3" id="KW-0812">Transmembrane</keyword>
<evidence type="ECO:0000313" key="7">
    <source>
        <dbReference type="Ensembl" id="ENSAMXP00005010616.1"/>
    </source>
</evidence>
<dbReference type="SMART" id="SM00313">
    <property type="entry name" value="PXA"/>
    <property type="match status" value="1"/>
</dbReference>
<dbReference type="Pfam" id="PF08628">
    <property type="entry name" value="Nexin_C"/>
    <property type="match status" value="1"/>
</dbReference>
<dbReference type="Proteomes" id="UP000752171">
    <property type="component" value="Unassembled WGS sequence"/>
</dbReference>
<feature type="compositionally biased region" description="Basic and acidic residues" evidence="2">
    <location>
        <begin position="277"/>
        <end position="286"/>
    </location>
</feature>
<dbReference type="GO" id="GO:0035091">
    <property type="term" value="F:phosphatidylinositol binding"/>
    <property type="evidence" value="ECO:0007669"/>
    <property type="project" value="InterPro"/>
</dbReference>
<comment type="similarity">
    <text evidence="1">Belongs to the sorting nexin family.</text>
</comment>
<protein>
    <submittedName>
        <fullName evidence="6 7">Sorting nexin-19</fullName>
    </submittedName>
</protein>
<dbReference type="PROSITE" id="PS50195">
    <property type="entry name" value="PX"/>
    <property type="match status" value="1"/>
</dbReference>
<keyword evidence="3" id="KW-0472">Membrane</keyword>
<dbReference type="OMA" id="CGQHLQS"/>
<evidence type="ECO:0000256" key="3">
    <source>
        <dbReference type="SAM" id="Phobius"/>
    </source>
</evidence>
<dbReference type="PROSITE" id="PS51207">
    <property type="entry name" value="PXA"/>
    <property type="match status" value="1"/>
</dbReference>
<evidence type="ECO:0000259" key="4">
    <source>
        <dbReference type="PROSITE" id="PS50195"/>
    </source>
</evidence>
<accession>A0A8B9J8N3</accession>
<dbReference type="PANTHER" id="PTHR22775:SF50">
    <property type="entry name" value="SORTING NEXIN 19B"/>
    <property type="match status" value="1"/>
</dbReference>
<organism evidence="7 8">
    <name type="scientific">Astyanax mexicanus</name>
    <name type="common">Blind cave fish</name>
    <name type="synonym">Astyanax fasciatus mexicanus</name>
    <dbReference type="NCBI Taxonomy" id="7994"/>
    <lineage>
        <taxon>Eukaryota</taxon>
        <taxon>Metazoa</taxon>
        <taxon>Chordata</taxon>
        <taxon>Craniata</taxon>
        <taxon>Vertebrata</taxon>
        <taxon>Euteleostomi</taxon>
        <taxon>Actinopterygii</taxon>
        <taxon>Neopterygii</taxon>
        <taxon>Teleostei</taxon>
        <taxon>Ostariophysi</taxon>
        <taxon>Characiformes</taxon>
        <taxon>Characoidei</taxon>
        <taxon>Acestrorhamphidae</taxon>
        <taxon>Acestrorhamphinae</taxon>
        <taxon>Astyanax</taxon>
    </lineage>
</organism>
<dbReference type="PANTHER" id="PTHR22775">
    <property type="entry name" value="SORTING NEXIN"/>
    <property type="match status" value="1"/>
</dbReference>
<dbReference type="KEGG" id="amex:103036172"/>